<accession>D8SRC4</accession>
<dbReference type="EMBL" id="GL377635">
    <property type="protein sequence ID" value="EFJ13118.1"/>
    <property type="molecule type" value="Genomic_DNA"/>
</dbReference>
<protein>
    <submittedName>
        <fullName evidence="1">Uncharacterized protein</fullName>
    </submittedName>
</protein>
<sequence>MSRGVCVSIVPAGSSLSTDEADLRTRGQMSVLPPDVDDFGSLQGFVSTLPGFPSGSSTCSYLRTFTFGKFTTQGWAYFAGELPEGPVIYVKVEIAPPPSVPSSRSLDAIFGEWKLAYGDFITKFLQQGGLGLQPQWGVPVGFDGRPSILFHKLQDRWTRDSDAWKLLDYTLRSKKSGCIPLMGVSGCGKTRTVFEILAANWGFFWTASSKRNGGSQDMALVGNTEPGSDPECRKHFAAVIEMKKLILARLLVLQQVLSIKPDLTPEQWLILQTEFNHFCGTEDPYERLAMMLVSSYEFQQGDLIRLWDAVCSMLSCKPIFVMDEVQTLNGMRCFQSPQSHQLRARFSPVMKALMDVQLAAPVFASGTGINFLELENDILSLVGKMRGARLPLYVIKFDKWEKPGEVYDFCIKYLPVLGLTVRNCALLSSKFKGRKRCLVTCLEELLRNGCCWKRETVDAFYADLTTGDSSDFSMSLYSMVASFFQTGKGTFRFRGRDLSARELVMRAVSHYCFSNRAGLVLDSAEAHLLVSGLGSCERVRSWETRSSYEISEPMVLEAMTNYCVDNDHLERHLQVLMQSLADDPAASGNLWEKLVVIHIPRFLDGQKPLNSWPCFKGLDLRNWGVCVPKLAGLRKQVWRETPAAPLSAYLKLPPGQRPMFFMFSSLSGPDIMFFVMLGDLLVPVFLQLKLRRQVQWDQAEGTTNPSKMYRRTSKQVSTAAIPALKEACFHGCISLVVAYPASDPKAPRWLTRRLVGYLGKDEVKEIFSSELCDFLAAIKSDFPDYKTYKDLSSSTSLRAKRVKKEEYDDFQLWFVNV</sequence>
<evidence type="ECO:0000313" key="1">
    <source>
        <dbReference type="EMBL" id="EFJ13118.1"/>
    </source>
</evidence>
<name>D8SRC4_SELML</name>
<dbReference type="KEGG" id="smo:SELMODRAFT_424893"/>
<gene>
    <name evidence="1" type="ORF">SELMODRAFT_424893</name>
</gene>
<proteinExistence type="predicted"/>
<dbReference type="AlphaFoldDB" id="D8SRC4"/>
<evidence type="ECO:0000313" key="2">
    <source>
        <dbReference type="Proteomes" id="UP000001514"/>
    </source>
</evidence>
<organism evidence="2">
    <name type="scientific">Selaginella moellendorffii</name>
    <name type="common">Spikemoss</name>
    <dbReference type="NCBI Taxonomy" id="88036"/>
    <lineage>
        <taxon>Eukaryota</taxon>
        <taxon>Viridiplantae</taxon>
        <taxon>Streptophyta</taxon>
        <taxon>Embryophyta</taxon>
        <taxon>Tracheophyta</taxon>
        <taxon>Lycopodiopsida</taxon>
        <taxon>Selaginellales</taxon>
        <taxon>Selaginellaceae</taxon>
        <taxon>Selaginella</taxon>
    </lineage>
</organism>
<keyword evidence="2" id="KW-1185">Reference proteome</keyword>
<dbReference type="HOGENOM" id="CLU_347306_0_0_1"/>
<dbReference type="InParanoid" id="D8SRC4"/>
<dbReference type="Proteomes" id="UP000001514">
    <property type="component" value="Unassembled WGS sequence"/>
</dbReference>
<dbReference type="Gramene" id="EFJ13118">
    <property type="protein sequence ID" value="EFJ13118"/>
    <property type="gene ID" value="SELMODRAFT_424893"/>
</dbReference>
<reference evidence="1 2" key="1">
    <citation type="journal article" date="2011" name="Science">
        <title>The Selaginella genome identifies genetic changes associated with the evolution of vascular plants.</title>
        <authorList>
            <person name="Banks J.A."/>
            <person name="Nishiyama T."/>
            <person name="Hasebe M."/>
            <person name="Bowman J.L."/>
            <person name="Gribskov M."/>
            <person name="dePamphilis C."/>
            <person name="Albert V.A."/>
            <person name="Aono N."/>
            <person name="Aoyama T."/>
            <person name="Ambrose B.A."/>
            <person name="Ashton N.W."/>
            <person name="Axtell M.J."/>
            <person name="Barker E."/>
            <person name="Barker M.S."/>
            <person name="Bennetzen J.L."/>
            <person name="Bonawitz N.D."/>
            <person name="Chapple C."/>
            <person name="Cheng C."/>
            <person name="Correa L.G."/>
            <person name="Dacre M."/>
            <person name="DeBarry J."/>
            <person name="Dreyer I."/>
            <person name="Elias M."/>
            <person name="Engstrom E.M."/>
            <person name="Estelle M."/>
            <person name="Feng L."/>
            <person name="Finet C."/>
            <person name="Floyd S.K."/>
            <person name="Frommer W.B."/>
            <person name="Fujita T."/>
            <person name="Gramzow L."/>
            <person name="Gutensohn M."/>
            <person name="Harholt J."/>
            <person name="Hattori M."/>
            <person name="Heyl A."/>
            <person name="Hirai T."/>
            <person name="Hiwatashi Y."/>
            <person name="Ishikawa M."/>
            <person name="Iwata M."/>
            <person name="Karol K.G."/>
            <person name="Koehler B."/>
            <person name="Kolukisaoglu U."/>
            <person name="Kubo M."/>
            <person name="Kurata T."/>
            <person name="Lalonde S."/>
            <person name="Li K."/>
            <person name="Li Y."/>
            <person name="Litt A."/>
            <person name="Lyons E."/>
            <person name="Manning G."/>
            <person name="Maruyama T."/>
            <person name="Michael T.P."/>
            <person name="Mikami K."/>
            <person name="Miyazaki S."/>
            <person name="Morinaga S."/>
            <person name="Murata T."/>
            <person name="Mueller-Roeber B."/>
            <person name="Nelson D.R."/>
            <person name="Obara M."/>
            <person name="Oguri Y."/>
            <person name="Olmstead R.G."/>
            <person name="Onodera N."/>
            <person name="Petersen B.L."/>
            <person name="Pils B."/>
            <person name="Prigge M."/>
            <person name="Rensing S.A."/>
            <person name="Riano-Pachon D.M."/>
            <person name="Roberts A.W."/>
            <person name="Sato Y."/>
            <person name="Scheller H.V."/>
            <person name="Schulz B."/>
            <person name="Schulz C."/>
            <person name="Shakirov E.V."/>
            <person name="Shibagaki N."/>
            <person name="Shinohara N."/>
            <person name="Shippen D.E."/>
            <person name="Soerensen I."/>
            <person name="Sotooka R."/>
            <person name="Sugimoto N."/>
            <person name="Sugita M."/>
            <person name="Sumikawa N."/>
            <person name="Tanurdzic M."/>
            <person name="Theissen G."/>
            <person name="Ulvskov P."/>
            <person name="Wakazuki S."/>
            <person name="Weng J.K."/>
            <person name="Willats W.W."/>
            <person name="Wipf D."/>
            <person name="Wolf P.G."/>
            <person name="Yang L."/>
            <person name="Zimmer A.D."/>
            <person name="Zhu Q."/>
            <person name="Mitros T."/>
            <person name="Hellsten U."/>
            <person name="Loque D."/>
            <person name="Otillar R."/>
            <person name="Salamov A."/>
            <person name="Schmutz J."/>
            <person name="Shapiro H."/>
            <person name="Lindquist E."/>
            <person name="Lucas S."/>
            <person name="Rokhsar D."/>
            <person name="Grigoriev I.V."/>
        </authorList>
    </citation>
    <scope>NUCLEOTIDE SEQUENCE [LARGE SCALE GENOMIC DNA]</scope>
</reference>